<feature type="region of interest" description="Disordered" evidence="1">
    <location>
        <begin position="171"/>
        <end position="235"/>
    </location>
</feature>
<proteinExistence type="predicted"/>
<gene>
    <name evidence="2" type="ORF">UTRI_00131</name>
</gene>
<dbReference type="EMBL" id="OOIN01000002">
    <property type="protein sequence ID" value="SPO20655.1"/>
    <property type="molecule type" value="Genomic_DNA"/>
</dbReference>
<organism evidence="2 3">
    <name type="scientific">Ustilago trichophora</name>
    <dbReference type="NCBI Taxonomy" id="86804"/>
    <lineage>
        <taxon>Eukaryota</taxon>
        <taxon>Fungi</taxon>
        <taxon>Dikarya</taxon>
        <taxon>Basidiomycota</taxon>
        <taxon>Ustilaginomycotina</taxon>
        <taxon>Ustilaginomycetes</taxon>
        <taxon>Ustilaginales</taxon>
        <taxon>Ustilaginaceae</taxon>
        <taxon>Ustilago</taxon>
    </lineage>
</organism>
<dbReference type="Gene3D" id="1.10.10.60">
    <property type="entry name" value="Homeodomain-like"/>
    <property type="match status" value="1"/>
</dbReference>
<accession>A0A5C3DQL6</accession>
<name>A0A5C3DQL6_9BASI</name>
<feature type="compositionally biased region" description="Polar residues" evidence="1">
    <location>
        <begin position="85"/>
        <end position="95"/>
    </location>
</feature>
<evidence type="ECO:0000313" key="3">
    <source>
        <dbReference type="Proteomes" id="UP000324022"/>
    </source>
</evidence>
<dbReference type="Proteomes" id="UP000324022">
    <property type="component" value="Unassembled WGS sequence"/>
</dbReference>
<protein>
    <submittedName>
        <fullName evidence="2">Uncharacterized protein</fullName>
    </submittedName>
</protein>
<reference evidence="2 3" key="1">
    <citation type="submission" date="2018-03" db="EMBL/GenBank/DDBJ databases">
        <authorList>
            <person name="Guldener U."/>
        </authorList>
    </citation>
    <scope>NUCLEOTIDE SEQUENCE [LARGE SCALE GENOMIC DNA]</scope>
    <source>
        <strain evidence="2 3">NBRC100155</strain>
    </source>
</reference>
<feature type="region of interest" description="Disordered" evidence="1">
    <location>
        <begin position="1"/>
        <end position="117"/>
    </location>
</feature>
<evidence type="ECO:0000313" key="2">
    <source>
        <dbReference type="EMBL" id="SPO20655.1"/>
    </source>
</evidence>
<evidence type="ECO:0000256" key="1">
    <source>
        <dbReference type="SAM" id="MobiDB-lite"/>
    </source>
</evidence>
<dbReference type="AlphaFoldDB" id="A0A5C3DQL6"/>
<keyword evidence="3" id="KW-1185">Reference proteome</keyword>
<sequence length="235" mass="25343">MARPTSASAAPTKARHSDDGSTVDSSDDGHSDTTSDTQLIDVLSETESAYTEDFNDDGAGREIPPTPTVLTTSTDSSSVRLLASVQDQPNPSVIMNDTKPRGEGPATPRRRGRRPGSKFTFLTESEQAQIVSFREAGWNVRMIAEHLNRPVGTIASFTRRRKLMLAKLISSLPGSSAPTPRHHQPQAPKPERKGSNLVGLPCVARSAKRERSPARINEGAGYVQSKKLAKSENAT</sequence>
<feature type="compositionally biased region" description="Low complexity" evidence="1">
    <location>
        <begin position="68"/>
        <end position="78"/>
    </location>
</feature>